<name>A0A6J6HHJ8_9ZZZZ</name>
<feature type="domain" description="Cell envelope-related transcriptional attenuator" evidence="1">
    <location>
        <begin position="5"/>
        <end position="157"/>
    </location>
</feature>
<organism evidence="2">
    <name type="scientific">freshwater metagenome</name>
    <dbReference type="NCBI Taxonomy" id="449393"/>
    <lineage>
        <taxon>unclassified sequences</taxon>
        <taxon>metagenomes</taxon>
        <taxon>ecological metagenomes</taxon>
    </lineage>
</organism>
<accession>A0A6J6HHJ8</accession>
<sequence length="233" mass="24549">MTGSRTDTIMVLHMDGSDTSLASIPRDLWVKDPASGQMGRINSTFAAGPANLVKAVEGLGIPVDHYAEINFGGFASIVDAVGGITVDFPNPARDDHSGLSIVKAGPNTLDGTAALAFVRSRYYEELVNGQWRTDPTADIGRTERQRDFLAALTKSLANERNPIALMRVPSALGAGLRLDTTVSYPEALRLAWTMKDATLTPVAIPVTPRQTSGGASVLELENGSSAVIAALAS</sequence>
<gene>
    <name evidence="2" type="ORF">UFOPK1835_01201</name>
</gene>
<protein>
    <submittedName>
        <fullName evidence="2">Unannotated protein</fullName>
    </submittedName>
</protein>
<dbReference type="NCBIfam" id="TIGR00350">
    <property type="entry name" value="lytR_cpsA_psr"/>
    <property type="match status" value="1"/>
</dbReference>
<dbReference type="InterPro" id="IPR050922">
    <property type="entry name" value="LytR/CpsA/Psr_CW_biosynth"/>
</dbReference>
<dbReference type="PANTHER" id="PTHR33392">
    <property type="entry name" value="POLYISOPRENYL-TEICHOIC ACID--PEPTIDOGLYCAN TEICHOIC ACID TRANSFERASE TAGU"/>
    <property type="match status" value="1"/>
</dbReference>
<dbReference type="PANTHER" id="PTHR33392:SF6">
    <property type="entry name" value="POLYISOPRENYL-TEICHOIC ACID--PEPTIDOGLYCAN TEICHOIC ACID TRANSFERASE TAGU"/>
    <property type="match status" value="1"/>
</dbReference>
<dbReference type="EMBL" id="CAEZUP010000049">
    <property type="protein sequence ID" value="CAB4612787.1"/>
    <property type="molecule type" value="Genomic_DNA"/>
</dbReference>
<proteinExistence type="predicted"/>
<dbReference type="Gene3D" id="3.40.630.190">
    <property type="entry name" value="LCP protein"/>
    <property type="match status" value="1"/>
</dbReference>
<dbReference type="Pfam" id="PF03816">
    <property type="entry name" value="LytR_cpsA_psr"/>
    <property type="match status" value="1"/>
</dbReference>
<evidence type="ECO:0000313" key="2">
    <source>
        <dbReference type="EMBL" id="CAB4612787.1"/>
    </source>
</evidence>
<dbReference type="AlphaFoldDB" id="A0A6J6HHJ8"/>
<evidence type="ECO:0000259" key="1">
    <source>
        <dbReference type="Pfam" id="PF03816"/>
    </source>
</evidence>
<dbReference type="InterPro" id="IPR004474">
    <property type="entry name" value="LytR_CpsA_psr"/>
</dbReference>
<reference evidence="2" key="1">
    <citation type="submission" date="2020-05" db="EMBL/GenBank/DDBJ databases">
        <authorList>
            <person name="Chiriac C."/>
            <person name="Salcher M."/>
            <person name="Ghai R."/>
            <person name="Kavagutti S V."/>
        </authorList>
    </citation>
    <scope>NUCLEOTIDE SEQUENCE</scope>
</reference>